<gene>
    <name evidence="1" type="ORF">DL546_007852</name>
</gene>
<keyword evidence="2" id="KW-1185">Reference proteome</keyword>
<dbReference type="OrthoDB" id="5242559at2759"/>
<reference evidence="1 2" key="1">
    <citation type="submission" date="2018-08" db="EMBL/GenBank/DDBJ databases">
        <title>Draft genome of the lignicolous fungus Coniochaeta pulveracea.</title>
        <authorList>
            <person name="Borstlap C.J."/>
            <person name="De Witt R.N."/>
            <person name="Botha A."/>
            <person name="Volschenk H."/>
        </authorList>
    </citation>
    <scope>NUCLEOTIDE SEQUENCE [LARGE SCALE GENOMIC DNA]</scope>
    <source>
        <strain evidence="1 2">CAB683</strain>
    </source>
</reference>
<protein>
    <submittedName>
        <fullName evidence="1">Uncharacterized protein</fullName>
    </submittedName>
</protein>
<evidence type="ECO:0000313" key="1">
    <source>
        <dbReference type="EMBL" id="RKU47190.1"/>
    </source>
</evidence>
<comment type="caution">
    <text evidence="1">The sequence shown here is derived from an EMBL/GenBank/DDBJ whole genome shotgun (WGS) entry which is preliminary data.</text>
</comment>
<evidence type="ECO:0000313" key="2">
    <source>
        <dbReference type="Proteomes" id="UP000275385"/>
    </source>
</evidence>
<dbReference type="Proteomes" id="UP000275385">
    <property type="component" value="Unassembled WGS sequence"/>
</dbReference>
<dbReference type="EMBL" id="QVQW01000010">
    <property type="protein sequence ID" value="RKU47190.1"/>
    <property type="molecule type" value="Genomic_DNA"/>
</dbReference>
<sequence>MLPFWGFWSRDLVFPTQSSASTTAPMWDRHSTRTPVFLPSIPPPSQMWSRPSTGNPIFVSEPVVGSKPMWDRSGSEDVSSCPCCLRNTETSLRGIVVYGDEFTRGSSSSRDLKTEPLWNMPGGWKGRLKKRFRRPRSITGRSSDSDKGLLV</sequence>
<name>A0A420YH47_9PEZI</name>
<organism evidence="1 2">
    <name type="scientific">Coniochaeta pulveracea</name>
    <dbReference type="NCBI Taxonomy" id="177199"/>
    <lineage>
        <taxon>Eukaryota</taxon>
        <taxon>Fungi</taxon>
        <taxon>Dikarya</taxon>
        <taxon>Ascomycota</taxon>
        <taxon>Pezizomycotina</taxon>
        <taxon>Sordariomycetes</taxon>
        <taxon>Sordariomycetidae</taxon>
        <taxon>Coniochaetales</taxon>
        <taxon>Coniochaetaceae</taxon>
        <taxon>Coniochaeta</taxon>
    </lineage>
</organism>
<dbReference type="AlphaFoldDB" id="A0A420YH47"/>
<accession>A0A420YH47</accession>
<proteinExistence type="predicted"/>